<dbReference type="Pfam" id="PF21884">
    <property type="entry name" value="ZUO1-like_ZHD"/>
    <property type="match status" value="1"/>
</dbReference>
<dbReference type="PROSITE" id="PS00636">
    <property type="entry name" value="DNAJ_1"/>
    <property type="match status" value="1"/>
</dbReference>
<feature type="compositionally biased region" description="Basic and acidic residues" evidence="5">
    <location>
        <begin position="378"/>
        <end position="399"/>
    </location>
</feature>
<feature type="region of interest" description="Disordered" evidence="5">
    <location>
        <begin position="335"/>
        <end position="433"/>
    </location>
</feature>
<name>A0A6G0WS42_9STRA</name>
<evidence type="ECO:0000256" key="1">
    <source>
        <dbReference type="ARBA" id="ARBA00022723"/>
    </source>
</evidence>
<evidence type="ECO:0000256" key="3">
    <source>
        <dbReference type="ARBA" id="ARBA00022833"/>
    </source>
</evidence>
<keyword evidence="2 4" id="KW-0863">Zinc-finger</keyword>
<dbReference type="PANTHER" id="PTHR44029">
    <property type="entry name" value="DNAJ HOMOLOG SUBFAMILY C MEMBER 21"/>
    <property type="match status" value="1"/>
</dbReference>
<dbReference type="AlphaFoldDB" id="A0A6G0WS42"/>
<dbReference type="InterPro" id="IPR051964">
    <property type="entry name" value="Chaperone_stress_response"/>
</dbReference>
<evidence type="ECO:0000259" key="7">
    <source>
        <dbReference type="PROSITE" id="PS50157"/>
    </source>
</evidence>
<dbReference type="SUPFAM" id="SSF57667">
    <property type="entry name" value="beta-beta-alpha zinc fingers"/>
    <property type="match status" value="1"/>
</dbReference>
<evidence type="ECO:0000313" key="8">
    <source>
        <dbReference type="EMBL" id="KAF0730264.1"/>
    </source>
</evidence>
<evidence type="ECO:0000256" key="2">
    <source>
        <dbReference type="ARBA" id="ARBA00022771"/>
    </source>
</evidence>
<evidence type="ECO:0000256" key="5">
    <source>
        <dbReference type="SAM" id="MobiDB-lite"/>
    </source>
</evidence>
<dbReference type="Gene3D" id="1.10.287.110">
    <property type="entry name" value="DnaJ domain"/>
    <property type="match status" value="1"/>
</dbReference>
<reference evidence="8 9" key="1">
    <citation type="submission" date="2019-07" db="EMBL/GenBank/DDBJ databases">
        <title>Genomics analysis of Aphanomyces spp. identifies a new class of oomycete effector associated with host adaptation.</title>
        <authorList>
            <person name="Gaulin E."/>
        </authorList>
    </citation>
    <scope>NUCLEOTIDE SEQUENCE [LARGE SCALE GENOMIC DNA]</scope>
    <source>
        <strain evidence="8 9">ATCC 201684</strain>
    </source>
</reference>
<protein>
    <recommendedName>
        <fullName evidence="10">J domain-containing protein</fullName>
    </recommendedName>
</protein>
<dbReference type="GO" id="GO:0008270">
    <property type="term" value="F:zinc ion binding"/>
    <property type="evidence" value="ECO:0007669"/>
    <property type="project" value="UniProtKB-KW"/>
</dbReference>
<dbReference type="PROSITE" id="PS50076">
    <property type="entry name" value="DNAJ_2"/>
    <property type="match status" value="1"/>
</dbReference>
<feature type="domain" description="C2H2-type" evidence="7">
    <location>
        <begin position="435"/>
        <end position="461"/>
    </location>
</feature>
<keyword evidence="9" id="KW-1185">Reference proteome</keyword>
<dbReference type="GO" id="GO:0005737">
    <property type="term" value="C:cytoplasm"/>
    <property type="evidence" value="ECO:0007669"/>
    <property type="project" value="TreeGrafter"/>
</dbReference>
<feature type="compositionally biased region" description="Basic and acidic residues" evidence="5">
    <location>
        <begin position="406"/>
        <end position="427"/>
    </location>
</feature>
<sequence length="461" mass="53412">MRCHYEVLQVERDVSSSDLRKAFHKLALKWHPDKIKEGQDVEEATQVFQEIQSAYEVLSDAQERAWYDDHREQILRGDGGHAPDEEDDRFDVMRYFSTSVYSGFKDDDRGFYSVYRGVFEEIDALDREARGDNKHAPSFGTSTSDVPLDFYDYWRAYMTDQSFSWLDQYKTTDAPTREIRRLMEKDNKKLRDAGKKTFNANVRALVDFVRKRDKRMIQFLKEKEAQKALQQAEKERAAAARKQAYEAERAQFQASWEADEAAAYSSHVEAQVRDEVAKRQAKAEAMILVCDICKKEFKSEKQVQNHLVSKKHREQMILAGLDPSMLDELLELEASTAANSAPNGSSRKKDEDEDEDEEDNAASRSQPKKPIVSLEEEEQKRREREEKERKAAEKRMERKEKRKAGKKEAPSDRPKGADKATTGKDDEKGDDEEEFACGSCSMAFPTLKMLQKHLKKERHTM</sequence>
<dbReference type="VEuPathDB" id="FungiDB:AeMF1_009434"/>
<feature type="compositionally biased region" description="Polar residues" evidence="5">
    <location>
        <begin position="336"/>
        <end position="345"/>
    </location>
</feature>
<dbReference type="InterPro" id="IPR013087">
    <property type="entry name" value="Znf_C2H2_type"/>
</dbReference>
<organism evidence="8 9">
    <name type="scientific">Aphanomyces euteiches</name>
    <dbReference type="NCBI Taxonomy" id="100861"/>
    <lineage>
        <taxon>Eukaryota</taxon>
        <taxon>Sar</taxon>
        <taxon>Stramenopiles</taxon>
        <taxon>Oomycota</taxon>
        <taxon>Saprolegniomycetes</taxon>
        <taxon>Saprolegniales</taxon>
        <taxon>Verrucalvaceae</taxon>
        <taxon>Aphanomyces</taxon>
    </lineage>
</organism>
<evidence type="ECO:0000256" key="4">
    <source>
        <dbReference type="PROSITE-ProRule" id="PRU00042"/>
    </source>
</evidence>
<dbReference type="InterPro" id="IPR022755">
    <property type="entry name" value="Znf_C2H2_jaz"/>
</dbReference>
<evidence type="ECO:0000259" key="6">
    <source>
        <dbReference type="PROSITE" id="PS50076"/>
    </source>
</evidence>
<accession>A0A6G0WS42</accession>
<dbReference type="InterPro" id="IPR036869">
    <property type="entry name" value="J_dom_sf"/>
</dbReference>
<dbReference type="CDD" id="cd06257">
    <property type="entry name" value="DnaJ"/>
    <property type="match status" value="1"/>
</dbReference>
<dbReference type="Proteomes" id="UP000481153">
    <property type="component" value="Unassembled WGS sequence"/>
</dbReference>
<dbReference type="SMART" id="SM00355">
    <property type="entry name" value="ZnF_C2H2"/>
    <property type="match status" value="2"/>
</dbReference>
<dbReference type="PRINTS" id="PR00625">
    <property type="entry name" value="JDOMAIN"/>
</dbReference>
<feature type="compositionally biased region" description="Acidic residues" evidence="5">
    <location>
        <begin position="351"/>
        <end position="360"/>
    </location>
</feature>
<dbReference type="SUPFAM" id="SSF46565">
    <property type="entry name" value="Chaperone J-domain"/>
    <property type="match status" value="1"/>
</dbReference>
<dbReference type="EMBL" id="VJMJ01000155">
    <property type="protein sequence ID" value="KAF0730264.1"/>
    <property type="molecule type" value="Genomic_DNA"/>
</dbReference>
<dbReference type="Pfam" id="PF00226">
    <property type="entry name" value="DnaJ"/>
    <property type="match status" value="1"/>
</dbReference>
<keyword evidence="3" id="KW-0862">Zinc</keyword>
<gene>
    <name evidence="8" type="ORF">Ae201684_012265</name>
</gene>
<comment type="caution">
    <text evidence="8">The sequence shown here is derived from an EMBL/GenBank/DDBJ whole genome shotgun (WGS) entry which is preliminary data.</text>
</comment>
<feature type="domain" description="J" evidence="6">
    <location>
        <begin position="3"/>
        <end position="71"/>
    </location>
</feature>
<dbReference type="PROSITE" id="PS00028">
    <property type="entry name" value="ZINC_FINGER_C2H2_1"/>
    <property type="match status" value="2"/>
</dbReference>
<evidence type="ECO:0008006" key="10">
    <source>
        <dbReference type="Google" id="ProtNLM"/>
    </source>
</evidence>
<dbReference type="Pfam" id="PF12171">
    <property type="entry name" value="zf-C2H2_jaz"/>
    <property type="match status" value="1"/>
</dbReference>
<dbReference type="PROSITE" id="PS50157">
    <property type="entry name" value="ZINC_FINGER_C2H2_2"/>
    <property type="match status" value="1"/>
</dbReference>
<proteinExistence type="predicted"/>
<dbReference type="SMART" id="SM00271">
    <property type="entry name" value="DnaJ"/>
    <property type="match status" value="1"/>
</dbReference>
<dbReference type="InterPro" id="IPR036236">
    <property type="entry name" value="Znf_C2H2_sf"/>
</dbReference>
<evidence type="ECO:0000313" key="9">
    <source>
        <dbReference type="Proteomes" id="UP000481153"/>
    </source>
</evidence>
<keyword evidence="1" id="KW-0479">Metal-binding</keyword>
<dbReference type="InterPro" id="IPR018253">
    <property type="entry name" value="DnaJ_domain_CS"/>
</dbReference>
<dbReference type="Gene3D" id="3.30.160.60">
    <property type="entry name" value="Classic Zinc Finger"/>
    <property type="match status" value="1"/>
</dbReference>
<dbReference type="InterPro" id="IPR001623">
    <property type="entry name" value="DnaJ_domain"/>
</dbReference>
<dbReference type="InterPro" id="IPR054076">
    <property type="entry name" value="ZUO1-like_ZHD"/>
</dbReference>
<dbReference type="PANTHER" id="PTHR44029:SF1">
    <property type="entry name" value="DNAJ HOMOLOG SUBFAMILY C MEMBER 21"/>
    <property type="match status" value="1"/>
</dbReference>